<dbReference type="SUPFAM" id="SSF141371">
    <property type="entry name" value="PilZ domain-like"/>
    <property type="match status" value="1"/>
</dbReference>
<dbReference type="EMBL" id="LT670849">
    <property type="protein sequence ID" value="SHN66753.1"/>
    <property type="molecule type" value="Genomic_DNA"/>
</dbReference>
<feature type="domain" description="PilZ" evidence="1">
    <location>
        <begin position="21"/>
        <end position="98"/>
    </location>
</feature>
<proteinExistence type="predicted"/>
<dbReference type="AlphaFoldDB" id="A0A1M7T7Q4"/>
<evidence type="ECO:0000313" key="3">
    <source>
        <dbReference type="Proteomes" id="UP000184096"/>
    </source>
</evidence>
<name>A0A1M7T7Q4_9BRAD</name>
<evidence type="ECO:0000259" key="1">
    <source>
        <dbReference type="Pfam" id="PF07238"/>
    </source>
</evidence>
<organism evidence="2 3">
    <name type="scientific">Bradyrhizobium erythrophlei</name>
    <dbReference type="NCBI Taxonomy" id="1437360"/>
    <lineage>
        <taxon>Bacteria</taxon>
        <taxon>Pseudomonadati</taxon>
        <taxon>Pseudomonadota</taxon>
        <taxon>Alphaproteobacteria</taxon>
        <taxon>Hyphomicrobiales</taxon>
        <taxon>Nitrobacteraceae</taxon>
        <taxon>Bradyrhizobium</taxon>
    </lineage>
</organism>
<accession>A0A1M7T7Q4</accession>
<dbReference type="Pfam" id="PF07238">
    <property type="entry name" value="PilZ"/>
    <property type="match status" value="1"/>
</dbReference>
<dbReference type="InterPro" id="IPR009875">
    <property type="entry name" value="PilZ_domain"/>
</dbReference>
<protein>
    <submittedName>
        <fullName evidence="2">PilZ domain-containing protein</fullName>
    </submittedName>
</protein>
<gene>
    <name evidence="2" type="ORF">SAMN05444170_1059</name>
</gene>
<sequence length="117" mass="13345">MQRPVILMSVVEPRNLIKREPRRQLHRRVAWISADNGVTEYECHVLDLSSGGARIATDDAMDVRDRFELTLVKGHHKRELCEVVWRRGRTYGVKFVTLLPVVVEQANDPTAASVQPS</sequence>
<reference evidence="3" key="1">
    <citation type="submission" date="2016-11" db="EMBL/GenBank/DDBJ databases">
        <authorList>
            <person name="Varghese N."/>
            <person name="Submissions S."/>
        </authorList>
    </citation>
    <scope>NUCLEOTIDE SEQUENCE [LARGE SCALE GENOMIC DNA]</scope>
    <source>
        <strain evidence="3">GAS401</strain>
    </source>
</reference>
<dbReference type="Proteomes" id="UP000184096">
    <property type="component" value="Chromosome I"/>
</dbReference>
<dbReference type="GO" id="GO:0035438">
    <property type="term" value="F:cyclic-di-GMP binding"/>
    <property type="evidence" value="ECO:0007669"/>
    <property type="project" value="InterPro"/>
</dbReference>
<keyword evidence="3" id="KW-1185">Reference proteome</keyword>
<dbReference type="Gene3D" id="2.40.10.220">
    <property type="entry name" value="predicted glycosyltransferase like domains"/>
    <property type="match status" value="1"/>
</dbReference>
<evidence type="ECO:0000313" key="2">
    <source>
        <dbReference type="EMBL" id="SHN66753.1"/>
    </source>
</evidence>